<dbReference type="Proteomes" id="UP000011668">
    <property type="component" value="Unassembled WGS sequence"/>
</dbReference>
<dbReference type="AlphaFoldDB" id="L8WR99"/>
<sequence length="164" mass="18836">MTITKACGDKREYRHPKLCRRGWCRNVCTGWAMCFIFSANELCTSDQLCTYAAVQCTFRSHTNNLPLMARCCRIHTPLLLTCFLNSKSLISFSDKYSLLCQVYETQIHKMSMVYIETLSILKGLPQSCIVAHMDNHQHLPLPNNIQSYVQIQECTTNGDFTVIR</sequence>
<comment type="caution">
    <text evidence="1">The sequence shown here is derived from an EMBL/GenBank/DDBJ whole genome shotgun (WGS) entry which is preliminary data.</text>
</comment>
<protein>
    <submittedName>
        <fullName evidence="1">Uncharacterized protein</fullName>
    </submittedName>
</protein>
<accession>L8WR99</accession>
<proteinExistence type="predicted"/>
<keyword evidence="2" id="KW-1185">Reference proteome</keyword>
<name>L8WR99_THACA</name>
<evidence type="ECO:0000313" key="1">
    <source>
        <dbReference type="EMBL" id="ELU40666.1"/>
    </source>
</evidence>
<dbReference type="EMBL" id="AFRT01001362">
    <property type="protein sequence ID" value="ELU40666.1"/>
    <property type="molecule type" value="Genomic_DNA"/>
</dbReference>
<organism evidence="1 2">
    <name type="scientific">Thanatephorus cucumeris (strain AG1-IA)</name>
    <name type="common">Rice sheath blight fungus</name>
    <name type="synonym">Rhizoctonia solani</name>
    <dbReference type="NCBI Taxonomy" id="983506"/>
    <lineage>
        <taxon>Eukaryota</taxon>
        <taxon>Fungi</taxon>
        <taxon>Dikarya</taxon>
        <taxon>Basidiomycota</taxon>
        <taxon>Agaricomycotina</taxon>
        <taxon>Agaricomycetes</taxon>
        <taxon>Cantharellales</taxon>
        <taxon>Ceratobasidiaceae</taxon>
        <taxon>Rhizoctonia</taxon>
        <taxon>Rhizoctonia solani AG-1</taxon>
    </lineage>
</organism>
<gene>
    <name evidence="1" type="ORF">AG1IA_05305</name>
</gene>
<dbReference type="HOGENOM" id="CLU_1620192_0_0_1"/>
<evidence type="ECO:0000313" key="2">
    <source>
        <dbReference type="Proteomes" id="UP000011668"/>
    </source>
</evidence>
<reference evidence="1 2" key="1">
    <citation type="journal article" date="2013" name="Nat. Commun.">
        <title>The evolution and pathogenic mechanisms of the rice sheath blight pathogen.</title>
        <authorList>
            <person name="Zheng A."/>
            <person name="Lin R."/>
            <person name="Xu L."/>
            <person name="Qin P."/>
            <person name="Tang C."/>
            <person name="Ai P."/>
            <person name="Zhang D."/>
            <person name="Liu Y."/>
            <person name="Sun Z."/>
            <person name="Feng H."/>
            <person name="Wang Y."/>
            <person name="Chen Y."/>
            <person name="Liang X."/>
            <person name="Fu R."/>
            <person name="Li Q."/>
            <person name="Zhang J."/>
            <person name="Yu X."/>
            <person name="Xie Z."/>
            <person name="Ding L."/>
            <person name="Guan P."/>
            <person name="Tang J."/>
            <person name="Liang Y."/>
            <person name="Wang S."/>
            <person name="Deng Q."/>
            <person name="Li S."/>
            <person name="Zhu J."/>
            <person name="Wang L."/>
            <person name="Liu H."/>
            <person name="Li P."/>
        </authorList>
    </citation>
    <scope>NUCLEOTIDE SEQUENCE [LARGE SCALE GENOMIC DNA]</scope>
    <source>
        <strain evidence="2">AG-1 IA</strain>
    </source>
</reference>